<dbReference type="SMART" id="SM00448">
    <property type="entry name" value="REC"/>
    <property type="match status" value="1"/>
</dbReference>
<dbReference type="AlphaFoldDB" id="A0A1L3GRH4"/>
<dbReference type="InterPro" id="IPR001789">
    <property type="entry name" value="Sig_transdc_resp-reg_receiver"/>
</dbReference>
<evidence type="ECO:0000256" key="2">
    <source>
        <dbReference type="ARBA" id="ARBA00023012"/>
    </source>
</evidence>
<protein>
    <submittedName>
        <fullName evidence="10">DNA-binding response regulator</fullName>
    </submittedName>
</protein>
<dbReference type="Pfam" id="PF00072">
    <property type="entry name" value="Response_reg"/>
    <property type="match status" value="1"/>
</dbReference>
<evidence type="ECO:0000313" key="10">
    <source>
        <dbReference type="EMBL" id="APG28527.1"/>
    </source>
</evidence>
<feature type="DNA-binding region" description="OmpR/PhoB-type" evidence="7">
    <location>
        <begin position="124"/>
        <end position="222"/>
    </location>
</feature>
<evidence type="ECO:0000259" key="8">
    <source>
        <dbReference type="PROSITE" id="PS50110"/>
    </source>
</evidence>
<dbReference type="InterPro" id="IPR001867">
    <property type="entry name" value="OmpR/PhoB-type_DNA-bd"/>
</dbReference>
<dbReference type="InterPro" id="IPR039420">
    <property type="entry name" value="WalR-like"/>
</dbReference>
<evidence type="ECO:0000256" key="4">
    <source>
        <dbReference type="ARBA" id="ARBA00023125"/>
    </source>
</evidence>
<evidence type="ECO:0000259" key="9">
    <source>
        <dbReference type="PROSITE" id="PS51755"/>
    </source>
</evidence>
<feature type="domain" description="OmpR/PhoB-type" evidence="9">
    <location>
        <begin position="124"/>
        <end position="222"/>
    </location>
</feature>
<keyword evidence="5" id="KW-0804">Transcription</keyword>
<dbReference type="PROSITE" id="PS51755">
    <property type="entry name" value="OMPR_PHOB"/>
    <property type="match status" value="1"/>
</dbReference>
<keyword evidence="11" id="KW-1185">Reference proteome</keyword>
<evidence type="ECO:0000256" key="1">
    <source>
        <dbReference type="ARBA" id="ARBA00022553"/>
    </source>
</evidence>
<dbReference type="FunFam" id="1.10.10.10:FF:000005">
    <property type="entry name" value="Two-component system response regulator"/>
    <property type="match status" value="1"/>
</dbReference>
<keyword evidence="1 6" id="KW-0597">Phosphoprotein</keyword>
<evidence type="ECO:0000256" key="7">
    <source>
        <dbReference type="PROSITE-ProRule" id="PRU01091"/>
    </source>
</evidence>
<dbReference type="GO" id="GO:0005829">
    <property type="term" value="C:cytosol"/>
    <property type="evidence" value="ECO:0007669"/>
    <property type="project" value="TreeGrafter"/>
</dbReference>
<proteinExistence type="predicted"/>
<dbReference type="EMBL" id="CP015519">
    <property type="protein sequence ID" value="APG28527.1"/>
    <property type="molecule type" value="Genomic_DNA"/>
</dbReference>
<dbReference type="CDD" id="cd00383">
    <property type="entry name" value="trans_reg_C"/>
    <property type="match status" value="1"/>
</dbReference>
<dbReference type="SUPFAM" id="SSF52172">
    <property type="entry name" value="CheY-like"/>
    <property type="match status" value="1"/>
</dbReference>
<keyword evidence="3" id="KW-0805">Transcription regulation</keyword>
<evidence type="ECO:0000256" key="3">
    <source>
        <dbReference type="ARBA" id="ARBA00023015"/>
    </source>
</evidence>
<dbReference type="FunFam" id="3.40.50.2300:FF:000002">
    <property type="entry name" value="DNA-binding response regulator PhoP"/>
    <property type="match status" value="1"/>
</dbReference>
<dbReference type="GO" id="GO:0006355">
    <property type="term" value="P:regulation of DNA-templated transcription"/>
    <property type="evidence" value="ECO:0007669"/>
    <property type="project" value="InterPro"/>
</dbReference>
<dbReference type="InterPro" id="IPR036388">
    <property type="entry name" value="WH-like_DNA-bd_sf"/>
</dbReference>
<dbReference type="GO" id="GO:0000976">
    <property type="term" value="F:transcription cis-regulatory region binding"/>
    <property type="evidence" value="ECO:0007669"/>
    <property type="project" value="TreeGrafter"/>
</dbReference>
<dbReference type="RefSeq" id="WP_072284554.1">
    <property type="nucleotide sequence ID" value="NZ_CP015519.1"/>
</dbReference>
<keyword evidence="2" id="KW-0902">Two-component regulatory system</keyword>
<dbReference type="Proteomes" id="UP000182517">
    <property type="component" value="Chromosome"/>
</dbReference>
<feature type="domain" description="Response regulatory" evidence="8">
    <location>
        <begin position="2"/>
        <end position="116"/>
    </location>
</feature>
<evidence type="ECO:0000256" key="6">
    <source>
        <dbReference type="PROSITE-ProRule" id="PRU00169"/>
    </source>
</evidence>
<evidence type="ECO:0000313" key="11">
    <source>
        <dbReference type="Proteomes" id="UP000182517"/>
    </source>
</evidence>
<dbReference type="Gene3D" id="6.10.250.690">
    <property type="match status" value="1"/>
</dbReference>
<accession>A0A1L3GRH4</accession>
<name>A0A1L3GRH4_9BACT</name>
<dbReference type="GO" id="GO:0032993">
    <property type="term" value="C:protein-DNA complex"/>
    <property type="evidence" value="ECO:0007669"/>
    <property type="project" value="TreeGrafter"/>
</dbReference>
<dbReference type="InterPro" id="IPR011006">
    <property type="entry name" value="CheY-like_superfamily"/>
</dbReference>
<dbReference type="Gene3D" id="1.10.10.10">
    <property type="entry name" value="Winged helix-like DNA-binding domain superfamily/Winged helix DNA-binding domain"/>
    <property type="match status" value="1"/>
</dbReference>
<dbReference type="CDD" id="cd17625">
    <property type="entry name" value="REC_OmpR_DrrD-like"/>
    <property type="match status" value="1"/>
</dbReference>
<sequence length="223" mass="25568">MRVLVVEDEKKVASFIKRGLEEESFSVDVAYDGEEGLDMAANNPYDVILMDLMLPKKDGLSVIRELREQDIATPVLCLTAKDAVEDIVEGLETGSDDYLTKPFAFGELLARVKALLRRTSKDRGAEIFFADLRLDPVSHKVWRSDKEIDLTAKEYGLLEYFMRNPNEVLTRAMIAEHVWDYTFDSFTNIIDVYVNYLRKKVDRDYDTKLIHTVRGVGYVLKEG</sequence>
<dbReference type="GO" id="GO:0000156">
    <property type="term" value="F:phosphorelay response regulator activity"/>
    <property type="evidence" value="ECO:0007669"/>
    <property type="project" value="TreeGrafter"/>
</dbReference>
<dbReference type="PANTHER" id="PTHR48111:SF22">
    <property type="entry name" value="REGULATOR OF RPOS"/>
    <property type="match status" value="1"/>
</dbReference>
<keyword evidence="4 7" id="KW-0238">DNA-binding</keyword>
<evidence type="ECO:0000256" key="5">
    <source>
        <dbReference type="ARBA" id="ARBA00023163"/>
    </source>
</evidence>
<dbReference type="Pfam" id="PF00486">
    <property type="entry name" value="Trans_reg_C"/>
    <property type="match status" value="1"/>
</dbReference>
<dbReference type="KEGG" id="pef:A7E78_12150"/>
<organism evidence="10 11">
    <name type="scientific">Syntrophotalea acetylenivorans</name>
    <dbReference type="NCBI Taxonomy" id="1842532"/>
    <lineage>
        <taxon>Bacteria</taxon>
        <taxon>Pseudomonadati</taxon>
        <taxon>Thermodesulfobacteriota</taxon>
        <taxon>Desulfuromonadia</taxon>
        <taxon>Desulfuromonadales</taxon>
        <taxon>Syntrophotaleaceae</taxon>
        <taxon>Syntrophotalea</taxon>
    </lineage>
</organism>
<dbReference type="STRING" id="1842532.A7E78_12150"/>
<dbReference type="SMART" id="SM00862">
    <property type="entry name" value="Trans_reg_C"/>
    <property type="match status" value="1"/>
</dbReference>
<dbReference type="PANTHER" id="PTHR48111">
    <property type="entry name" value="REGULATOR OF RPOS"/>
    <property type="match status" value="1"/>
</dbReference>
<dbReference type="Gene3D" id="3.40.50.2300">
    <property type="match status" value="1"/>
</dbReference>
<gene>
    <name evidence="10" type="ORF">A7E78_12150</name>
</gene>
<dbReference type="OrthoDB" id="9793321at2"/>
<dbReference type="PROSITE" id="PS50110">
    <property type="entry name" value="RESPONSE_REGULATORY"/>
    <property type="match status" value="1"/>
</dbReference>
<reference evidence="10 11" key="1">
    <citation type="journal article" date="2017" name="Genome Announc.">
        <title>Complete Genome Sequences of Two Acetylene-Fermenting Pelobacter acetylenicus Strains.</title>
        <authorList>
            <person name="Sutton J.M."/>
            <person name="Baesman S.M."/>
            <person name="Fierst J.L."/>
            <person name="Poret-Peterson A.T."/>
            <person name="Oremland R.S."/>
            <person name="Dunlap D.S."/>
            <person name="Akob D.M."/>
        </authorList>
    </citation>
    <scope>NUCLEOTIDE SEQUENCE [LARGE SCALE GENOMIC DNA]</scope>
    <source>
        <strain evidence="10 11">SFB93</strain>
    </source>
</reference>
<feature type="modified residue" description="4-aspartylphosphate" evidence="6">
    <location>
        <position position="51"/>
    </location>
</feature>